<reference evidence="9 10" key="1">
    <citation type="submission" date="2015-07" db="EMBL/GenBank/DDBJ databases">
        <title>The genome of Melipona quadrifasciata.</title>
        <authorList>
            <person name="Pan H."/>
            <person name="Kapheim K."/>
        </authorList>
    </citation>
    <scope>NUCLEOTIDE SEQUENCE [LARGE SCALE GENOMIC DNA]</scope>
    <source>
        <strain evidence="9">0111107301</strain>
        <tissue evidence="9">Whole body</tissue>
    </source>
</reference>
<dbReference type="Proteomes" id="UP000053105">
    <property type="component" value="Unassembled WGS sequence"/>
</dbReference>
<feature type="domain" description="C2H2-type" evidence="8">
    <location>
        <begin position="1213"/>
        <end position="1241"/>
    </location>
</feature>
<name>A0A0M8ZSK1_9HYME</name>
<dbReference type="PROSITE" id="PS00028">
    <property type="entry name" value="ZINC_FINGER_C2H2_1"/>
    <property type="match status" value="16"/>
</dbReference>
<feature type="domain" description="C2H2-type" evidence="8">
    <location>
        <begin position="1242"/>
        <end position="1269"/>
    </location>
</feature>
<dbReference type="GO" id="GO:0000978">
    <property type="term" value="F:RNA polymerase II cis-regulatory region sequence-specific DNA binding"/>
    <property type="evidence" value="ECO:0007669"/>
    <property type="project" value="TreeGrafter"/>
</dbReference>
<dbReference type="InterPro" id="IPR012934">
    <property type="entry name" value="Znf_AD"/>
</dbReference>
<dbReference type="SUPFAM" id="SSF57716">
    <property type="entry name" value="Glucocorticoid receptor-like (DNA-binding domain)"/>
    <property type="match status" value="1"/>
</dbReference>
<feature type="domain" description="C2H2-type" evidence="8">
    <location>
        <begin position="450"/>
        <end position="477"/>
    </location>
</feature>
<dbReference type="GO" id="GO:0008146">
    <property type="term" value="F:sulfotransferase activity"/>
    <property type="evidence" value="ECO:0007669"/>
    <property type="project" value="InterPro"/>
</dbReference>
<keyword evidence="10" id="KW-1185">Reference proteome</keyword>
<evidence type="ECO:0000256" key="7">
    <source>
        <dbReference type="SAM" id="MobiDB-lite"/>
    </source>
</evidence>
<dbReference type="InterPro" id="IPR000863">
    <property type="entry name" value="Sulfotransferase_dom"/>
</dbReference>
<accession>A0A0M8ZSK1</accession>
<feature type="domain" description="C2H2-type" evidence="8">
    <location>
        <begin position="1270"/>
        <end position="1297"/>
    </location>
</feature>
<feature type="region of interest" description="Disordered" evidence="7">
    <location>
        <begin position="139"/>
        <end position="188"/>
    </location>
</feature>
<dbReference type="PANTHER" id="PTHR24393:SF34">
    <property type="entry name" value="PR_SET DOMAIN 13"/>
    <property type="match status" value="1"/>
</dbReference>
<protein>
    <recommendedName>
        <fullName evidence="8">C2H2-type domain-containing protein</fullName>
    </recommendedName>
</protein>
<dbReference type="FunFam" id="3.30.160.60:FF:000706">
    <property type="entry name" value="Zinc finger protein"/>
    <property type="match status" value="1"/>
</dbReference>
<feature type="domain" description="C2H2-type" evidence="8">
    <location>
        <begin position="619"/>
        <end position="646"/>
    </location>
</feature>
<feature type="domain" description="C2H2-type" evidence="8">
    <location>
        <begin position="506"/>
        <end position="534"/>
    </location>
</feature>
<evidence type="ECO:0000313" key="9">
    <source>
        <dbReference type="EMBL" id="KOX68659.1"/>
    </source>
</evidence>
<dbReference type="SMART" id="SM00355">
    <property type="entry name" value="ZnF_C2H2"/>
    <property type="match status" value="20"/>
</dbReference>
<dbReference type="PROSITE" id="PS50157">
    <property type="entry name" value="ZINC_FINGER_C2H2_2"/>
    <property type="match status" value="17"/>
</dbReference>
<feature type="domain" description="C2H2-type" evidence="8">
    <location>
        <begin position="421"/>
        <end position="449"/>
    </location>
</feature>
<dbReference type="Gene3D" id="3.30.160.60">
    <property type="entry name" value="Classic Zinc Finger"/>
    <property type="match status" value="12"/>
</dbReference>
<feature type="compositionally biased region" description="Polar residues" evidence="7">
    <location>
        <begin position="157"/>
        <end position="188"/>
    </location>
</feature>
<dbReference type="OrthoDB" id="6077919at2759"/>
<feature type="domain" description="C2H2-type" evidence="8">
    <location>
        <begin position="478"/>
        <end position="505"/>
    </location>
</feature>
<dbReference type="Gene3D" id="3.40.50.300">
    <property type="entry name" value="P-loop containing nucleotide triphosphate hydrolases"/>
    <property type="match status" value="1"/>
</dbReference>
<feature type="compositionally biased region" description="Basic and acidic residues" evidence="7">
    <location>
        <begin position="906"/>
        <end position="924"/>
    </location>
</feature>
<dbReference type="STRING" id="166423.A0A0M8ZSK1"/>
<dbReference type="InterPro" id="IPR027417">
    <property type="entry name" value="P-loop_NTPase"/>
</dbReference>
<feature type="region of interest" description="Disordered" evidence="7">
    <location>
        <begin position="905"/>
        <end position="926"/>
    </location>
</feature>
<feature type="domain" description="C2H2-type" evidence="8">
    <location>
        <begin position="1380"/>
        <end position="1407"/>
    </location>
</feature>
<keyword evidence="2" id="KW-0677">Repeat</keyword>
<dbReference type="PANTHER" id="PTHR24393">
    <property type="entry name" value="ZINC FINGER PROTEIN"/>
    <property type="match status" value="1"/>
</dbReference>
<dbReference type="GO" id="GO:0001228">
    <property type="term" value="F:DNA-binding transcription activator activity, RNA polymerase II-specific"/>
    <property type="evidence" value="ECO:0007669"/>
    <property type="project" value="TreeGrafter"/>
</dbReference>
<feature type="domain" description="C2H2-type" evidence="8">
    <location>
        <begin position="563"/>
        <end position="590"/>
    </location>
</feature>
<dbReference type="FunFam" id="3.30.160.60:FF:000340">
    <property type="entry name" value="zinc finger protein 473 isoform X1"/>
    <property type="match status" value="1"/>
</dbReference>
<feature type="domain" description="C2H2-type" evidence="8">
    <location>
        <begin position="1298"/>
        <end position="1325"/>
    </location>
</feature>
<feature type="region of interest" description="Disordered" evidence="7">
    <location>
        <begin position="726"/>
        <end position="751"/>
    </location>
</feature>
<feature type="domain" description="C2H2-type" evidence="8">
    <location>
        <begin position="1353"/>
        <end position="1380"/>
    </location>
</feature>
<evidence type="ECO:0000256" key="4">
    <source>
        <dbReference type="ARBA" id="ARBA00022833"/>
    </source>
</evidence>
<feature type="domain" description="C2H2-type" evidence="8">
    <location>
        <begin position="393"/>
        <end position="420"/>
    </location>
</feature>
<keyword evidence="3 6" id="KW-0863">Zinc-finger</keyword>
<dbReference type="EMBL" id="KQ435922">
    <property type="protein sequence ID" value="KOX68659.1"/>
    <property type="molecule type" value="Genomic_DNA"/>
</dbReference>
<proteinExistence type="predicted"/>
<feature type="domain" description="C2H2-type" evidence="8">
    <location>
        <begin position="1435"/>
        <end position="1464"/>
    </location>
</feature>
<dbReference type="FunFam" id="3.30.160.60:FF:000100">
    <property type="entry name" value="Zinc finger 45-like"/>
    <property type="match status" value="1"/>
</dbReference>
<dbReference type="GO" id="GO:0005634">
    <property type="term" value="C:nucleus"/>
    <property type="evidence" value="ECO:0007669"/>
    <property type="project" value="UniProtKB-SubCell"/>
</dbReference>
<sequence length="1923" mass="220740">MNAERRWPIGQNSSNGAGAGKGSERMLVWPKRGCIPVPDRGVIDERDPLPKAICVQCLGKLEFVCDFQEECLRTQQVLRDRYNLPPLTEIAEVKTEDTPSAPSTSTNDSNNETNNNLNSSTDESIKEAEQRVLRTATKAQRNLRSQQQVRGNEEGANDQNSVQSTTEDNIENVQIVQNSETTPTRWLRSRQSTETIVINDATIDIPIANRLRSHDNTATEITVSPCNNSNENSDKPIGKQQDPHTIQIPTSALNKLLSIVSNSPNIEVSVKESRNQASDIEDISFTVELCKKESDDVATVRARVFPDQGSCLVDKAIVGLLQNQSCVEVNSIINTIINSSLKNGSSTKLRDSAEFEQKWQASQNPEELFRIDGEEIRVDDNVEHIVTDNQNGYSCKLCCKFYERKDKCMVHVKTHLGIKQYTCILCNAKFVCKSDVMKHIRCSHTNPRPIQCPKCPKRFKSKFYLMEHDNVHKGVRPYSCTDCGQSYHHKVSLQIHMKSHLPPQNLACEYCGKVFPYRTRLLSHIASVHLKNRRNFRCRFCYNLYSSLSVLNEHIKTRHATTYTCEICSKTFKVASKYKAHVLQHSNPKPFVCNVCNNRYASKAFLNEHLLKHEGLRKHICQKCGARFAQASHLAAHRHVHGEKKHACPECGRKFNRRDNMKVHRKRHFEEKKTSNSKQKNAFSGDVKENDGLPQIVCMRCLGTLEFLCDFYERCHLVQKGLSKASQNTRDEKFQEDSDVESDKENAVPSKNGTKWKVKVSSSDNLKSTKNCFSEDNTYKTEREKESVNFVDNNSSTNNYSVTQTTVQLSNVTSYEKFPRNDQRNVSSLKHRNLKNNIVKKPAIRTKLTNGLSQKDEEDIDIKSGQPARRKRGRKSKFEKMRGTIRNDCFFKVRCETDFSLTNRSDNIDNNRRNKNLNNEREKSSLPVICDNDNSNRVINNVITLPSQIEVEQVIDTPLISIDFTKSNEADIVIDKSPEIKSNDESMEKIGNCLNNTEDCSVKSKAILVPKKEKGEVKSASFLKQSENLTRNQSLLAEESKKTEDSETNLITVPDNNFDIEIISVNNNQQSEIFTEQNRMAVTKSSSNKVSNPKTIQQDCTEVCIGIDIIDESIKNKESNVFNEHSLSRHNQDSFKSKNRPFGKISKLISDEQKQIIETYYVVNMSAINSEEVQRNITVVDKKNIRCNICGSLYPRMDKCQVHIWGHLQMKPYQCKACDFATVTVSNVRCHIRKSHLKIKPFACHLCEKRYVTAVLLGEHINSHTGARPYKCELCDFAGSSRQTLSYHSATHKPLKDVSCKICGKEFYSKTRLRAHMIVHNKDKAVMCKLCSVYLSNAEALEMHHKNIHMQDYVCNICGKRVKSRKALYNHQNVHAVAKYKCTLCPNVYKSSQILKEHLLKHEGIRKYKCNVCKKSFGQQSHLAAHMAVHSKIRFHCPGCKKPFNRQDNMKMHTKRCKPFLENPDLKRLLNRRERTISFDDVTELTAKLKTGNITNSVSSVSLQNQNGDISVKTEEETVLNLCKLEQNISLIDSTDKTCNSDKKYNGKEVTKSDNINVVKIANTNDRLIPENENLEKYENMALEPPEYEYLNEEDNKKLMKLFTGQKSGFVLVGPKKWFFPLQYTTDGKEFYNFKVRPDDTWVMSYPRSGTTWTQELVWLLSNDLDFNRARTESLSKRFPFLEFSMFNHPEVIDEVAKMNENDKVKAEIYKIIKPGYEVLAKMPSKRFIKSHFPFSLLPNILDSGCKIVYVARNPKNVAISWYHLNVSIKTQGFVGDFPTFWDCFQNDLTYWSPYWEHLKEAWANRNNPNVLFMFYEEMYYDFPKAIKKVAKFLGKTYTEEQMKELAEYLNIKNFRDNPMVNLSELKDCGIIKAGIFIRKGGIGGWEDMFTEQINAKANKWIEENLKDTDLTFPYFNINGNYK</sequence>
<dbReference type="InterPro" id="IPR013087">
    <property type="entry name" value="Znf_C2H2_type"/>
</dbReference>
<organism evidence="9 10">
    <name type="scientific">Melipona quadrifasciata</name>
    <dbReference type="NCBI Taxonomy" id="166423"/>
    <lineage>
        <taxon>Eukaryota</taxon>
        <taxon>Metazoa</taxon>
        <taxon>Ecdysozoa</taxon>
        <taxon>Arthropoda</taxon>
        <taxon>Hexapoda</taxon>
        <taxon>Insecta</taxon>
        <taxon>Pterygota</taxon>
        <taxon>Neoptera</taxon>
        <taxon>Endopterygota</taxon>
        <taxon>Hymenoptera</taxon>
        <taxon>Apocrita</taxon>
        <taxon>Aculeata</taxon>
        <taxon>Apoidea</taxon>
        <taxon>Anthophila</taxon>
        <taxon>Apidae</taxon>
        <taxon>Melipona</taxon>
    </lineage>
</organism>
<feature type="region of interest" description="Disordered" evidence="7">
    <location>
        <begin position="89"/>
        <end position="124"/>
    </location>
</feature>
<dbReference type="SMART" id="SM00868">
    <property type="entry name" value="zf-AD"/>
    <property type="match status" value="4"/>
</dbReference>
<dbReference type="SUPFAM" id="SSF57667">
    <property type="entry name" value="beta-beta-alpha zinc fingers"/>
    <property type="match status" value="11"/>
</dbReference>
<dbReference type="InterPro" id="IPR036236">
    <property type="entry name" value="Znf_C2H2_sf"/>
</dbReference>
<evidence type="ECO:0000256" key="5">
    <source>
        <dbReference type="ARBA" id="ARBA00023242"/>
    </source>
</evidence>
<evidence type="ECO:0000256" key="3">
    <source>
        <dbReference type="ARBA" id="ARBA00022771"/>
    </source>
</evidence>
<dbReference type="Pfam" id="PF00685">
    <property type="entry name" value="Sulfotransfer_1"/>
    <property type="match status" value="1"/>
</dbReference>
<feature type="domain" description="C2H2-type" evidence="8">
    <location>
        <begin position="591"/>
        <end position="618"/>
    </location>
</feature>
<feature type="compositionally biased region" description="Low complexity" evidence="7">
    <location>
        <begin position="103"/>
        <end position="122"/>
    </location>
</feature>
<dbReference type="SUPFAM" id="SSF52540">
    <property type="entry name" value="P-loop containing nucleoside triphosphate hydrolases"/>
    <property type="match status" value="1"/>
</dbReference>
<evidence type="ECO:0000256" key="1">
    <source>
        <dbReference type="ARBA" id="ARBA00022723"/>
    </source>
</evidence>
<feature type="region of interest" description="Disordered" evidence="7">
    <location>
        <begin position="1"/>
        <end position="23"/>
    </location>
</feature>
<evidence type="ECO:0000256" key="6">
    <source>
        <dbReference type="PROSITE-ProRule" id="PRU00042"/>
    </source>
</evidence>
<keyword evidence="1" id="KW-0479">Metal-binding</keyword>
<keyword evidence="4" id="KW-0862">Zinc</keyword>
<evidence type="ECO:0000256" key="2">
    <source>
        <dbReference type="ARBA" id="ARBA00022737"/>
    </source>
</evidence>
<dbReference type="GO" id="GO:0008270">
    <property type="term" value="F:zinc ion binding"/>
    <property type="evidence" value="ECO:0007669"/>
    <property type="project" value="UniProtKB-KW"/>
</dbReference>
<feature type="domain" description="C2H2-type" evidence="8">
    <location>
        <begin position="1408"/>
        <end position="1435"/>
    </location>
</feature>
<feature type="compositionally biased region" description="Polar residues" evidence="7">
    <location>
        <begin position="139"/>
        <end position="150"/>
    </location>
</feature>
<evidence type="ECO:0000313" key="10">
    <source>
        <dbReference type="Proteomes" id="UP000053105"/>
    </source>
</evidence>
<keyword evidence="5" id="KW-0539">Nucleus</keyword>
<feature type="domain" description="C2H2-type" evidence="8">
    <location>
        <begin position="646"/>
        <end position="673"/>
    </location>
</feature>
<feature type="region of interest" description="Disordered" evidence="7">
    <location>
        <begin position="848"/>
        <end position="879"/>
    </location>
</feature>
<feature type="compositionally biased region" description="Basic and acidic residues" evidence="7">
    <location>
        <begin position="729"/>
        <end position="746"/>
    </location>
</feature>
<gene>
    <name evidence="9" type="ORF">WN51_04145</name>
</gene>
<evidence type="ECO:0000259" key="8">
    <source>
        <dbReference type="PROSITE" id="PS50157"/>
    </source>
</evidence>
<dbReference type="Pfam" id="PF00096">
    <property type="entry name" value="zf-C2H2"/>
    <property type="match status" value="7"/>
</dbReference>
<feature type="region of interest" description="Disordered" evidence="7">
    <location>
        <begin position="666"/>
        <end position="686"/>
    </location>
</feature>